<dbReference type="InterPro" id="IPR004659">
    <property type="entry name" value="RNase_E/G"/>
</dbReference>
<reference evidence="12" key="1">
    <citation type="journal article" date="2014" name="Int. J. Syst. Evol. Microbiol.">
        <title>Complete genome sequence of Corynebacterium casei LMG S-19264T (=DSM 44701T), isolated from a smear-ripened cheese.</title>
        <authorList>
            <consortium name="US DOE Joint Genome Institute (JGI-PGF)"/>
            <person name="Walter F."/>
            <person name="Albersmeier A."/>
            <person name="Kalinowski J."/>
            <person name="Ruckert C."/>
        </authorList>
    </citation>
    <scope>NUCLEOTIDE SEQUENCE</scope>
    <source>
        <strain evidence="12">KCTC 42590</strain>
    </source>
</reference>
<dbReference type="GO" id="GO:0009898">
    <property type="term" value="C:cytoplasmic side of plasma membrane"/>
    <property type="evidence" value="ECO:0007669"/>
    <property type="project" value="UniProtKB-UniRule"/>
</dbReference>
<comment type="cofactor">
    <cofactor evidence="8">
        <name>Mg(2+)</name>
        <dbReference type="ChEBI" id="CHEBI:18420"/>
    </cofactor>
    <text evidence="8">Binds 1 Mg(2+) ion per subunit.</text>
</comment>
<proteinExistence type="inferred from homology"/>
<keyword evidence="5 8" id="KW-0378">Hydrolase</keyword>
<accession>A0A919E809</accession>
<feature type="binding site" evidence="8">
    <location>
        <position position="526"/>
    </location>
    <ligand>
        <name>Zn(2+)</name>
        <dbReference type="ChEBI" id="CHEBI:29105"/>
        <note>ligand shared between dimeric partners</note>
    </ligand>
</feature>
<evidence type="ECO:0000259" key="10">
    <source>
        <dbReference type="Pfam" id="PF10150"/>
    </source>
</evidence>
<keyword evidence="8" id="KW-0820">tRNA-binding</keyword>
<dbReference type="GO" id="GO:0000049">
    <property type="term" value="F:tRNA binding"/>
    <property type="evidence" value="ECO:0007669"/>
    <property type="project" value="UniProtKB-KW"/>
</dbReference>
<evidence type="ECO:0000256" key="8">
    <source>
        <dbReference type="HAMAP-Rule" id="MF_00970"/>
    </source>
</evidence>
<feature type="compositionally biased region" description="Acidic residues" evidence="9">
    <location>
        <begin position="181"/>
        <end position="192"/>
    </location>
</feature>
<feature type="binding site" evidence="8">
    <location>
        <position position="422"/>
    </location>
    <ligand>
        <name>Mg(2+)</name>
        <dbReference type="ChEBI" id="CHEBI:18420"/>
        <note>catalytic</note>
    </ligand>
</feature>
<dbReference type="InterPro" id="IPR019307">
    <property type="entry name" value="RNA-bd_AU-1/RNase_E/G"/>
</dbReference>
<comment type="caution">
    <text evidence="12">The sequence shown here is derived from an EMBL/GenBank/DDBJ whole genome shotgun (WGS) entry which is preliminary data.</text>
</comment>
<feature type="compositionally biased region" description="Basic and acidic residues" evidence="9">
    <location>
        <begin position="907"/>
        <end position="931"/>
    </location>
</feature>
<dbReference type="GO" id="GO:0000287">
    <property type="term" value="F:magnesium ion binding"/>
    <property type="evidence" value="ECO:0007669"/>
    <property type="project" value="UniProtKB-UniRule"/>
</dbReference>
<feature type="compositionally biased region" description="Acidic residues" evidence="9">
    <location>
        <begin position="684"/>
        <end position="704"/>
    </location>
</feature>
<dbReference type="GO" id="GO:0008270">
    <property type="term" value="F:zinc ion binding"/>
    <property type="evidence" value="ECO:0007669"/>
    <property type="project" value="UniProtKB-UniRule"/>
</dbReference>
<evidence type="ECO:0000313" key="12">
    <source>
        <dbReference type="EMBL" id="GHF27433.1"/>
    </source>
</evidence>
<dbReference type="GO" id="GO:0008033">
    <property type="term" value="P:tRNA processing"/>
    <property type="evidence" value="ECO:0007669"/>
    <property type="project" value="UniProtKB-UniRule"/>
</dbReference>
<keyword evidence="3 8" id="KW-0479">Metal-binding</keyword>
<feature type="domain" description="RNase E/G thioredoxin-like" evidence="11">
    <location>
        <begin position="522"/>
        <end position="606"/>
    </location>
</feature>
<name>A0A919E809_9PROT</name>
<comment type="subcellular location">
    <subcellularLocation>
        <location evidence="8">Cytoplasm</location>
    </subcellularLocation>
    <subcellularLocation>
        <location evidence="8">Cell inner membrane</location>
        <topology evidence="8">Peripheral membrane protein</topology>
        <orientation evidence="8">Cytoplasmic side</orientation>
    </subcellularLocation>
</comment>
<feature type="compositionally biased region" description="Acidic residues" evidence="9">
    <location>
        <begin position="125"/>
        <end position="163"/>
    </location>
</feature>
<organism evidence="12 13">
    <name type="scientific">Kordiimonas sediminis</name>
    <dbReference type="NCBI Taxonomy" id="1735581"/>
    <lineage>
        <taxon>Bacteria</taxon>
        <taxon>Pseudomonadati</taxon>
        <taxon>Pseudomonadota</taxon>
        <taxon>Alphaproteobacteria</taxon>
        <taxon>Kordiimonadales</taxon>
        <taxon>Kordiimonadaceae</taxon>
        <taxon>Kordiimonas</taxon>
    </lineage>
</organism>
<dbReference type="RefSeq" id="WP_191253117.1">
    <property type="nucleotide sequence ID" value="NZ_BNCI01000002.1"/>
</dbReference>
<evidence type="ECO:0000256" key="6">
    <source>
        <dbReference type="ARBA" id="ARBA00022842"/>
    </source>
</evidence>
<dbReference type="EMBL" id="BNCI01000002">
    <property type="protein sequence ID" value="GHF27433.1"/>
    <property type="molecule type" value="Genomic_DNA"/>
</dbReference>
<dbReference type="GO" id="GO:0008995">
    <property type="term" value="F:ribonuclease E activity"/>
    <property type="evidence" value="ECO:0007669"/>
    <property type="project" value="UniProtKB-EC"/>
</dbReference>
<dbReference type="NCBIfam" id="TIGR00757">
    <property type="entry name" value="RNaseEG"/>
    <property type="match status" value="1"/>
</dbReference>
<feature type="region of interest" description="Required for zinc-mediated homotetramerization and catalytic activity" evidence="8">
    <location>
        <begin position="523"/>
        <end position="526"/>
    </location>
</feature>
<dbReference type="InterPro" id="IPR012340">
    <property type="entry name" value="NA-bd_OB-fold"/>
</dbReference>
<dbReference type="Gene3D" id="2.40.50.140">
    <property type="entry name" value="Nucleic acid-binding proteins"/>
    <property type="match status" value="2"/>
</dbReference>
<comment type="function">
    <text evidence="8">Endoribonuclease that plays a central role in RNA processing and decay. Required for the maturation of 5S and 16S rRNAs and the majority of tRNAs. Also involved in the degradation of most mRNAs.</text>
</comment>
<feature type="region of interest" description="Disordered" evidence="9">
    <location>
        <begin position="94"/>
        <end position="193"/>
    </location>
</feature>
<dbReference type="PANTHER" id="PTHR30001:SF1">
    <property type="entry name" value="RIBONUCLEASE E_G-LIKE PROTEIN, CHLOROPLASTIC"/>
    <property type="match status" value="1"/>
</dbReference>
<keyword evidence="4 8" id="KW-0255">Endonuclease</keyword>
<comment type="subunit">
    <text evidence="8">Homotetramer formed by a dimer of dimers.</text>
</comment>
<evidence type="ECO:0000259" key="11">
    <source>
        <dbReference type="Pfam" id="PF20833"/>
    </source>
</evidence>
<keyword evidence="13" id="KW-1185">Reference proteome</keyword>
<feature type="compositionally biased region" description="Basic residues" evidence="9">
    <location>
        <begin position="711"/>
        <end position="725"/>
    </location>
</feature>
<evidence type="ECO:0000256" key="2">
    <source>
        <dbReference type="ARBA" id="ARBA00022722"/>
    </source>
</evidence>
<dbReference type="Pfam" id="PF10150">
    <property type="entry name" value="RNase_E_G"/>
    <property type="match status" value="1"/>
</dbReference>
<dbReference type="EC" id="3.1.26.12" evidence="8"/>
<keyword evidence="2 8" id="KW-0540">Nuclease</keyword>
<feature type="compositionally biased region" description="Basic residues" evidence="9">
    <location>
        <begin position="932"/>
        <end position="941"/>
    </location>
</feature>
<dbReference type="CDD" id="cd04453">
    <property type="entry name" value="S1_RNase_E"/>
    <property type="match status" value="1"/>
</dbReference>
<dbReference type="GO" id="GO:0019843">
    <property type="term" value="F:rRNA binding"/>
    <property type="evidence" value="ECO:0007669"/>
    <property type="project" value="UniProtKB-KW"/>
</dbReference>
<comment type="catalytic activity">
    <reaction evidence="8">
        <text>Endonucleolytic cleavage of single-stranded RNA in A- and U-rich regions.</text>
        <dbReference type="EC" id="3.1.26.12"/>
    </reaction>
</comment>
<protein>
    <recommendedName>
        <fullName evidence="8">Ribonuclease E</fullName>
        <shortName evidence="8">RNase E</shortName>
        <ecNumber evidence="8">3.1.26.12</ecNumber>
    </recommendedName>
</protein>
<dbReference type="InterPro" id="IPR028878">
    <property type="entry name" value="RNase_E"/>
</dbReference>
<dbReference type="GO" id="GO:0005737">
    <property type="term" value="C:cytoplasm"/>
    <property type="evidence" value="ECO:0007669"/>
    <property type="project" value="UniProtKB-SubCell"/>
</dbReference>
<keyword evidence="8" id="KW-0698">rRNA processing</keyword>
<dbReference type="GO" id="GO:0006364">
    <property type="term" value="P:rRNA processing"/>
    <property type="evidence" value="ECO:0007669"/>
    <property type="project" value="UniProtKB-UniRule"/>
</dbReference>
<feature type="region of interest" description="Disordered" evidence="9">
    <location>
        <begin position="632"/>
        <end position="1006"/>
    </location>
</feature>
<dbReference type="HAMAP" id="MF_00970">
    <property type="entry name" value="RNase_E"/>
    <property type="match status" value="1"/>
</dbReference>
<dbReference type="SUPFAM" id="SSF50249">
    <property type="entry name" value="Nucleic acid-binding proteins"/>
    <property type="match status" value="1"/>
</dbReference>
<keyword evidence="8" id="KW-1003">Cell membrane</keyword>
<keyword evidence="8" id="KW-0472">Membrane</keyword>
<evidence type="ECO:0000256" key="4">
    <source>
        <dbReference type="ARBA" id="ARBA00022759"/>
    </source>
</evidence>
<evidence type="ECO:0000256" key="5">
    <source>
        <dbReference type="ARBA" id="ARBA00022801"/>
    </source>
</evidence>
<feature type="binding site" evidence="8">
    <location>
        <position position="523"/>
    </location>
    <ligand>
        <name>Zn(2+)</name>
        <dbReference type="ChEBI" id="CHEBI:29105"/>
        <note>ligand shared between dimeric partners</note>
    </ligand>
</feature>
<evidence type="ECO:0000256" key="1">
    <source>
        <dbReference type="ARBA" id="ARBA00022490"/>
    </source>
</evidence>
<keyword evidence="8" id="KW-0819">tRNA processing</keyword>
<evidence type="ECO:0000256" key="3">
    <source>
        <dbReference type="ARBA" id="ARBA00022723"/>
    </source>
</evidence>
<dbReference type="PANTHER" id="PTHR30001">
    <property type="entry name" value="RIBONUCLEASE"/>
    <property type="match status" value="1"/>
</dbReference>
<keyword evidence="1 8" id="KW-0963">Cytoplasm</keyword>
<feature type="compositionally biased region" description="Basic residues" evidence="9">
    <location>
        <begin position="658"/>
        <end position="668"/>
    </location>
</feature>
<dbReference type="Proteomes" id="UP000630923">
    <property type="component" value="Unassembled WGS sequence"/>
</dbReference>
<keyword evidence="8" id="KW-0699">rRNA-binding</keyword>
<feature type="compositionally biased region" description="Acidic residues" evidence="9">
    <location>
        <begin position="632"/>
        <end position="646"/>
    </location>
</feature>
<reference evidence="12" key="2">
    <citation type="submission" date="2020-09" db="EMBL/GenBank/DDBJ databases">
        <authorList>
            <person name="Sun Q."/>
            <person name="Kim S."/>
        </authorList>
    </citation>
    <scope>NUCLEOTIDE SEQUENCE</scope>
    <source>
        <strain evidence="12">KCTC 42590</strain>
    </source>
</reference>
<sequence length="1006" mass="112820">MSTRMLIDARHDEETRVTIVKGSRVEDFDYESSTRRQLKGNIYLARVTRVEPSLQAAFVEYGGNRHGFLAFSEIHPDYYQIPTQDRDAIVAEEMAAAKARAKREEEEDDHKQRNRRRRRSKAVEPDEVSGDTDSEDTDVSDLIPDDETDNVTDSEAASSDDEISTSIAEDAGTDEPAIKESEEEEKDQELEDASLRRQSLRALKRRYNIQEVIKKRQVLLIQVVKEERGNKGAALTTYLSLAGRYCVLMANSTHAGGISRKISNGSDRKRLKNIISSLDVPSEMGLIVRTAGLQRTKVEIKRDYDYLVRLWNGIRELTLKSIAPALIYEEGDLIKRTIRDLYTRDIDEILVEGENGYRSAKDFMKLLMPSHSKKVQHYKSRIPLFHRYQVETQLENMYSPEVHLKSGGYIVMNPTEALISIDVNSGRSTKEHSIEETALRTNLEAAEEIARQLRLRDLAGLIVIDFIDMEERANNRAVERRMKEVLKNDRARIQVGRISSFGLMEMSRQRLRPNLLEASTVTCPTCEGAGIVRSLESVALLALRQLEEEGIRARSAVVRVGAHPDIAIYLLNQKRNDLVRLEETYNYRIEILASRDVPLSGVEITREAAPNGQVTNDAASDIVVTPDTIIDVSDDVEEDDVEETVDSSENNSQEERGRRKRRRRRRNRRDRDDNQDQAETSETSSDETDVEVSDSEADKDQDETSEQKEGRSRRRRGRRGGRRRGRKDDTVTEESAETESSPAPEDTGDKQVAEGVGAETDVDAPVDDKPKRRRRVRRKPTEDSAVSTDDAEKASDEKAAETAPADDTAEPANEEKPKRRRRTKKPEASDTDTAAVKVVAETSSDAPEAAVVEETAEKPKRRRRRVKKDEAETANADAVDASSENASPEEKTEEKKPRTRRKAAPKKTAEAAETSVDKADAVEAVAEEKPKPARKPRAKKAKPAEAKAETVEAKAGPKAPKSKVAAEENTAVPASASVESTKKPAESTDDAPDAPKKKGWWNRTFG</sequence>
<keyword evidence="8" id="KW-0997">Cell inner membrane</keyword>
<gene>
    <name evidence="8 12" type="primary">rne</name>
    <name evidence="12" type="ORF">GCM10017044_23120</name>
</gene>
<keyword evidence="6 8" id="KW-0460">Magnesium</keyword>
<evidence type="ECO:0000313" key="13">
    <source>
        <dbReference type="Proteomes" id="UP000630923"/>
    </source>
</evidence>
<dbReference type="Pfam" id="PF20833">
    <property type="entry name" value="RNase_E_G_Thio"/>
    <property type="match status" value="1"/>
</dbReference>
<comment type="similarity">
    <text evidence="8">Belongs to the RNase E/G family. RNase E subfamily.</text>
</comment>
<dbReference type="AlphaFoldDB" id="A0A919E809"/>
<dbReference type="InterPro" id="IPR048583">
    <property type="entry name" value="RNase_E_G_thioredoxin-like"/>
</dbReference>
<feature type="domain" description="RNA-binding protein AU-1/Ribonuclease E/G" evidence="10">
    <location>
        <begin position="240"/>
        <end position="510"/>
    </location>
</feature>
<evidence type="ECO:0000256" key="7">
    <source>
        <dbReference type="ARBA" id="ARBA00022884"/>
    </source>
</evidence>
<dbReference type="GO" id="GO:0006402">
    <property type="term" value="P:mRNA catabolic process"/>
    <property type="evidence" value="ECO:0007669"/>
    <property type="project" value="UniProtKB-UniRule"/>
</dbReference>
<keyword evidence="8" id="KW-0862">Zinc</keyword>
<feature type="compositionally biased region" description="Basic and acidic residues" evidence="9">
    <location>
        <begin position="790"/>
        <end position="800"/>
    </location>
</feature>
<comment type="cofactor">
    <cofactor evidence="8">
        <name>Zn(2+)</name>
        <dbReference type="ChEBI" id="CHEBI:29105"/>
    </cofactor>
    <text evidence="8">Binds 2 Zn(2+) ions per homotetramer.</text>
</comment>
<keyword evidence="7 8" id="KW-0694">RNA-binding</keyword>
<evidence type="ECO:0000256" key="9">
    <source>
        <dbReference type="SAM" id="MobiDB-lite"/>
    </source>
</evidence>
<feature type="binding site" evidence="8">
    <location>
        <position position="465"/>
    </location>
    <ligand>
        <name>Mg(2+)</name>
        <dbReference type="ChEBI" id="CHEBI:18420"/>
        <note>catalytic</note>
    </ligand>
</feature>
<dbReference type="Gene3D" id="3.40.1260.20">
    <property type="entry name" value="Ribonuclease E, catalytic domain"/>
    <property type="match status" value="1"/>
</dbReference>
<feature type="compositionally biased region" description="Basic and acidic residues" evidence="9">
    <location>
        <begin position="942"/>
        <end position="952"/>
    </location>
</feature>